<accession>A0A0C3HH02</accession>
<feature type="region of interest" description="Disordered" evidence="1">
    <location>
        <begin position="622"/>
        <end position="796"/>
    </location>
</feature>
<dbReference type="HOGENOM" id="CLU_260024_0_0_1"/>
<organism evidence="2 3">
    <name type="scientific">Oidiodendron maius (strain Zn)</name>
    <dbReference type="NCBI Taxonomy" id="913774"/>
    <lineage>
        <taxon>Eukaryota</taxon>
        <taxon>Fungi</taxon>
        <taxon>Dikarya</taxon>
        <taxon>Ascomycota</taxon>
        <taxon>Pezizomycotina</taxon>
        <taxon>Leotiomycetes</taxon>
        <taxon>Leotiomycetes incertae sedis</taxon>
        <taxon>Myxotrichaceae</taxon>
        <taxon>Oidiodendron</taxon>
    </lineage>
</organism>
<keyword evidence="3" id="KW-1185">Reference proteome</keyword>
<feature type="compositionally biased region" description="Basic and acidic residues" evidence="1">
    <location>
        <begin position="687"/>
        <end position="724"/>
    </location>
</feature>
<feature type="compositionally biased region" description="Basic and acidic residues" evidence="1">
    <location>
        <begin position="734"/>
        <end position="747"/>
    </location>
</feature>
<dbReference type="OrthoDB" id="3556655at2759"/>
<evidence type="ECO:0000256" key="1">
    <source>
        <dbReference type="SAM" id="MobiDB-lite"/>
    </source>
</evidence>
<evidence type="ECO:0000313" key="2">
    <source>
        <dbReference type="EMBL" id="KIN07491.1"/>
    </source>
</evidence>
<feature type="compositionally biased region" description="Basic and acidic residues" evidence="1">
    <location>
        <begin position="927"/>
        <end position="944"/>
    </location>
</feature>
<feature type="region of interest" description="Disordered" evidence="1">
    <location>
        <begin position="813"/>
        <end position="867"/>
    </location>
</feature>
<proteinExistence type="predicted"/>
<feature type="region of interest" description="Disordered" evidence="1">
    <location>
        <begin position="36"/>
        <end position="79"/>
    </location>
</feature>
<dbReference type="EMBL" id="KN832870">
    <property type="protein sequence ID" value="KIN07491.1"/>
    <property type="molecule type" value="Genomic_DNA"/>
</dbReference>
<feature type="compositionally biased region" description="Basic and acidic residues" evidence="1">
    <location>
        <begin position="826"/>
        <end position="856"/>
    </location>
</feature>
<dbReference type="Proteomes" id="UP000054321">
    <property type="component" value="Unassembled WGS sequence"/>
</dbReference>
<feature type="compositionally biased region" description="Polar residues" evidence="1">
    <location>
        <begin position="770"/>
        <end position="783"/>
    </location>
</feature>
<gene>
    <name evidence="2" type="ORF">OIDMADRAFT_47397</name>
</gene>
<name>A0A0C3HH02_OIDMZ</name>
<reference evidence="3" key="2">
    <citation type="submission" date="2015-01" db="EMBL/GenBank/DDBJ databases">
        <title>Evolutionary Origins and Diversification of the Mycorrhizal Mutualists.</title>
        <authorList>
            <consortium name="DOE Joint Genome Institute"/>
            <consortium name="Mycorrhizal Genomics Consortium"/>
            <person name="Kohler A."/>
            <person name="Kuo A."/>
            <person name="Nagy L.G."/>
            <person name="Floudas D."/>
            <person name="Copeland A."/>
            <person name="Barry K.W."/>
            <person name="Cichocki N."/>
            <person name="Veneault-Fourrey C."/>
            <person name="LaButti K."/>
            <person name="Lindquist E.A."/>
            <person name="Lipzen A."/>
            <person name="Lundell T."/>
            <person name="Morin E."/>
            <person name="Murat C."/>
            <person name="Riley R."/>
            <person name="Ohm R."/>
            <person name="Sun H."/>
            <person name="Tunlid A."/>
            <person name="Henrissat B."/>
            <person name="Grigoriev I.V."/>
            <person name="Hibbett D.S."/>
            <person name="Martin F."/>
        </authorList>
    </citation>
    <scope>NUCLEOTIDE SEQUENCE [LARGE SCALE GENOMIC DNA]</scope>
    <source>
        <strain evidence="3">Zn</strain>
    </source>
</reference>
<feature type="compositionally biased region" description="Basic and acidic residues" evidence="1">
    <location>
        <begin position="120"/>
        <end position="142"/>
    </location>
</feature>
<dbReference type="STRING" id="913774.A0A0C3HH02"/>
<sequence>MSQRVPDRGKDAYGTYFPSELPAIFTDRSFTGRDRSAYHAKSNSHGNGDYPLRTRHKGDAAVESYSSEQSIQGRPPVRSRKRIIDAVDIETNISKRYRGLNSLNTEEGTSSNADYNSPAEQRENGRASHDNHNTDINHRAKDTRVRHYENSQLQRQTASRAQNLTPRRLSSPFWENSSTSGVFNCEHPGEKVQRRMGNGRAPSLLDLTTNPLEYGPHCTSSYKGELEGVMYPDQEPKAGNDAFATESNYSAAAAKSGRTPDVIETSRKILTQISKDSDEKSGSMAPRTPDNPRSPKRDLDAQTCTGRRSSDKNPKLNLCLPKAQYTSPNLSTDEDVDELESTSVVHLLERLRYGQPHTYVDFRRIPYKAANILPRKSISYNNRSDVKIEISQSHPVSSLSGGSHNSPIYIDSPPGSPDNVPVVKISTPMKDRLLSSKAKPTTKLKANSVYDRQKRAAEIIIGKEQDVLDKEIFGELLGDRLEENCQEANFERAEAKQKWDNEEKTRLLREEMQRVVDREMDRLHQEAAERERIQRVQAEEKKKVKREAERKKQMAIDEALKEERRKKAEEQIQASRRKEIVDREKRDQEILKAIAAQADAAKRSELELKREIAKLQAASLKSATVYSNQSKNRLDAPLNELEEEESLFLPEVDESGDQARNSKDELPRGVPNSIPEVFARKTNFRSRYQEDREAFDARRKDEAERKRREKLQAKLAARYERGGESSKLPFTGSLREEPDAIRKDQISHKLKTNQPEFQRGRGGSHPKLHCQSSIINADPNGSASEHRPQKSAIFPIPEAKKYASEVVVVPGGEQDVCQNSQRPRQSRSEQQNEARRKKNGEKVRENYRQRLLREAEEGGYTIDEIEMNKRLEAYMRKREEKYQKKKVCQVSRQDPLVHDQEEDSELGPDSSAEISKSSPAQVQSHDGLGDPEKVDEKTDPEQQARDQNAMHMREAIEALAKSSNQGSRFAKTAAKRTISALQSHSEASDKSDESEEDPDDDPTIESLLAAQKGQNQAGCIENIKNEDLEEKTTSGAKIEGNFEDAAVDSLNSSTFLDSTQLAGLSPDTSAMVDTDANASFVPHQLTVEARQSIKTNAQLVRIYIVNIQQTLDGEEQPPQDLKKFLSLSEANSFAEDKVKEYHSDVEAPHAKDFVDQLFQYQVTRDDMNSTRIWVASEIVPCSSIPSFDPKLLKARFPTRSWLTRFKTVKDIFDQESQTWKTHITTDILSNHHYSDVELANYAAFNHLVHVLKPPRPKLDHLEQYENDFIPELRRVRDDCCKQKAPFVCAIEKSESQAQWLSENEVEVTVVCYEMQGPLN</sequence>
<feature type="compositionally biased region" description="Acidic residues" evidence="1">
    <location>
        <begin position="640"/>
        <end position="656"/>
    </location>
</feature>
<feature type="region of interest" description="Disordered" evidence="1">
    <location>
        <begin position="100"/>
        <end position="142"/>
    </location>
</feature>
<feature type="compositionally biased region" description="Polar residues" evidence="1">
    <location>
        <begin position="622"/>
        <end position="631"/>
    </location>
</feature>
<feature type="compositionally biased region" description="Polar residues" evidence="1">
    <location>
        <begin position="101"/>
        <end position="119"/>
    </location>
</feature>
<feature type="region of interest" description="Disordered" evidence="1">
    <location>
        <begin position="272"/>
        <end position="317"/>
    </location>
</feature>
<feature type="compositionally biased region" description="Acidic residues" evidence="1">
    <location>
        <begin position="992"/>
        <end position="1003"/>
    </location>
</feature>
<feature type="region of interest" description="Disordered" evidence="1">
    <location>
        <begin position="880"/>
        <end position="1003"/>
    </location>
</feature>
<evidence type="ECO:0000313" key="3">
    <source>
        <dbReference type="Proteomes" id="UP000054321"/>
    </source>
</evidence>
<protein>
    <submittedName>
        <fullName evidence="2">Uncharacterized protein</fullName>
    </submittedName>
</protein>
<dbReference type="InParanoid" id="A0A0C3HH02"/>
<feature type="compositionally biased region" description="Polar residues" evidence="1">
    <location>
        <begin position="912"/>
        <end position="924"/>
    </location>
</feature>
<reference evidence="2 3" key="1">
    <citation type="submission" date="2014-04" db="EMBL/GenBank/DDBJ databases">
        <authorList>
            <consortium name="DOE Joint Genome Institute"/>
            <person name="Kuo A."/>
            <person name="Martino E."/>
            <person name="Perotto S."/>
            <person name="Kohler A."/>
            <person name="Nagy L.G."/>
            <person name="Floudas D."/>
            <person name="Copeland A."/>
            <person name="Barry K.W."/>
            <person name="Cichocki N."/>
            <person name="Veneault-Fourrey C."/>
            <person name="LaButti K."/>
            <person name="Lindquist E.A."/>
            <person name="Lipzen A."/>
            <person name="Lundell T."/>
            <person name="Morin E."/>
            <person name="Murat C."/>
            <person name="Sun H."/>
            <person name="Tunlid A."/>
            <person name="Henrissat B."/>
            <person name="Grigoriev I.V."/>
            <person name="Hibbett D.S."/>
            <person name="Martin F."/>
            <person name="Nordberg H.P."/>
            <person name="Cantor M.N."/>
            <person name="Hua S.X."/>
        </authorList>
    </citation>
    <scope>NUCLEOTIDE SEQUENCE [LARGE SCALE GENOMIC DNA]</scope>
    <source>
        <strain evidence="2 3">Zn</strain>
    </source>
</reference>